<name>A0A1I5XG71_9FIRM</name>
<proteinExistence type="predicted"/>
<protein>
    <submittedName>
        <fullName evidence="6">Multiple sugar transport system permease protein</fullName>
    </submittedName>
</protein>
<dbReference type="STRING" id="937334.SAMN05444406_12531"/>
<evidence type="ECO:0000256" key="4">
    <source>
        <dbReference type="ARBA" id="ARBA00023136"/>
    </source>
</evidence>
<dbReference type="Proteomes" id="UP000198577">
    <property type="component" value="Unassembled WGS sequence"/>
</dbReference>
<reference evidence="6 7" key="1">
    <citation type="submission" date="2016-10" db="EMBL/GenBank/DDBJ databases">
        <authorList>
            <person name="de Groot N.N."/>
        </authorList>
    </citation>
    <scope>NUCLEOTIDE SEQUENCE [LARGE SCALE GENOMIC DNA]</scope>
    <source>
        <strain evidence="6 7">DSM 20678</strain>
    </source>
</reference>
<keyword evidence="7" id="KW-1185">Reference proteome</keyword>
<dbReference type="InterPro" id="IPR035906">
    <property type="entry name" value="MetI-like_sf"/>
</dbReference>
<keyword evidence="2 5" id="KW-0812">Transmembrane</keyword>
<evidence type="ECO:0000256" key="1">
    <source>
        <dbReference type="ARBA" id="ARBA00004141"/>
    </source>
</evidence>
<feature type="transmembrane region" description="Helical" evidence="5">
    <location>
        <begin position="25"/>
        <end position="46"/>
    </location>
</feature>
<evidence type="ECO:0000256" key="2">
    <source>
        <dbReference type="ARBA" id="ARBA00022692"/>
    </source>
</evidence>
<dbReference type="SUPFAM" id="SSF161098">
    <property type="entry name" value="MetI-like"/>
    <property type="match status" value="1"/>
</dbReference>
<keyword evidence="6" id="KW-0762">Sugar transport</keyword>
<dbReference type="EMBL" id="FOXR01000025">
    <property type="protein sequence ID" value="SFQ30816.1"/>
    <property type="molecule type" value="Genomic_DNA"/>
</dbReference>
<sequence length="61" mass="6560">MAGGVILSDWLALRAFNDATTKTNWGGLLAMSTLSLVPVLIIFFAFQRYLIEGIATTGLKA</sequence>
<dbReference type="GO" id="GO:0016020">
    <property type="term" value="C:membrane"/>
    <property type="evidence" value="ECO:0007669"/>
    <property type="project" value="UniProtKB-SubCell"/>
</dbReference>
<keyword evidence="3 5" id="KW-1133">Transmembrane helix</keyword>
<keyword evidence="4 5" id="KW-0472">Membrane</keyword>
<evidence type="ECO:0000313" key="7">
    <source>
        <dbReference type="Proteomes" id="UP000198577"/>
    </source>
</evidence>
<organism evidence="6 7">
    <name type="scientific">Caldicoprobacter faecalis</name>
    <dbReference type="NCBI Taxonomy" id="937334"/>
    <lineage>
        <taxon>Bacteria</taxon>
        <taxon>Bacillati</taxon>
        <taxon>Bacillota</taxon>
        <taxon>Clostridia</taxon>
        <taxon>Caldicoprobacterales</taxon>
        <taxon>Caldicoprobacteraceae</taxon>
        <taxon>Caldicoprobacter</taxon>
    </lineage>
</organism>
<keyword evidence="6" id="KW-0813">Transport</keyword>
<dbReference type="AlphaFoldDB" id="A0A1I5XG71"/>
<evidence type="ECO:0000256" key="3">
    <source>
        <dbReference type="ARBA" id="ARBA00022989"/>
    </source>
</evidence>
<evidence type="ECO:0000256" key="5">
    <source>
        <dbReference type="SAM" id="Phobius"/>
    </source>
</evidence>
<accession>A0A1I5XG71</accession>
<comment type="subcellular location">
    <subcellularLocation>
        <location evidence="1">Membrane</location>
        <topology evidence="1">Multi-pass membrane protein</topology>
    </subcellularLocation>
</comment>
<gene>
    <name evidence="6" type="ORF">SAMN05444406_12531</name>
</gene>
<evidence type="ECO:0000313" key="6">
    <source>
        <dbReference type="EMBL" id="SFQ30816.1"/>
    </source>
</evidence>